<name>A0A1L7XBK6_9HELO</name>
<reference evidence="1 2" key="1">
    <citation type="submission" date="2016-03" db="EMBL/GenBank/DDBJ databases">
        <authorList>
            <person name="Ploux O."/>
        </authorList>
    </citation>
    <scope>NUCLEOTIDE SEQUENCE [LARGE SCALE GENOMIC DNA]</scope>
    <source>
        <strain evidence="1 2">UAMH 11012</strain>
    </source>
</reference>
<evidence type="ECO:0000313" key="1">
    <source>
        <dbReference type="EMBL" id="CZR62409.1"/>
    </source>
</evidence>
<dbReference type="EMBL" id="FJOG01000020">
    <property type="protein sequence ID" value="CZR62409.1"/>
    <property type="molecule type" value="Genomic_DNA"/>
</dbReference>
<dbReference type="InterPro" id="IPR032710">
    <property type="entry name" value="NTF2-like_dom_sf"/>
</dbReference>
<gene>
    <name evidence="1" type="ORF">PAC_12306</name>
</gene>
<dbReference type="OrthoDB" id="3453084at2759"/>
<dbReference type="Gene3D" id="3.10.450.50">
    <property type="match status" value="1"/>
</dbReference>
<organism evidence="1 2">
    <name type="scientific">Phialocephala subalpina</name>
    <dbReference type="NCBI Taxonomy" id="576137"/>
    <lineage>
        <taxon>Eukaryota</taxon>
        <taxon>Fungi</taxon>
        <taxon>Dikarya</taxon>
        <taxon>Ascomycota</taxon>
        <taxon>Pezizomycotina</taxon>
        <taxon>Leotiomycetes</taxon>
        <taxon>Helotiales</taxon>
        <taxon>Mollisiaceae</taxon>
        <taxon>Phialocephala</taxon>
        <taxon>Phialocephala fortinii species complex</taxon>
    </lineage>
</organism>
<evidence type="ECO:0008006" key="3">
    <source>
        <dbReference type="Google" id="ProtNLM"/>
    </source>
</evidence>
<dbReference type="SUPFAM" id="SSF54427">
    <property type="entry name" value="NTF2-like"/>
    <property type="match status" value="1"/>
</dbReference>
<accession>A0A1L7XBK6</accession>
<dbReference type="AlphaFoldDB" id="A0A1L7XBK6"/>
<protein>
    <recommendedName>
        <fullName evidence="3">SnoaL-like domain-containing protein</fullName>
    </recommendedName>
</protein>
<sequence>MATTEERTFIEMRQEGYRQAHNSLDVSTLLSWMSQDIDYSDHGIGVVHISKSGLHDLATAVFSSVKDMVFTTVSLNGTKSFTAWEWIAKGTLLKEIPGIPLKVGDEFESMGCSLFWWKEGGGEEGSILKMAEYSRFVGI</sequence>
<proteinExistence type="predicted"/>
<dbReference type="Proteomes" id="UP000184330">
    <property type="component" value="Unassembled WGS sequence"/>
</dbReference>
<evidence type="ECO:0000313" key="2">
    <source>
        <dbReference type="Proteomes" id="UP000184330"/>
    </source>
</evidence>
<keyword evidence="2" id="KW-1185">Reference proteome</keyword>